<sequence>ILFRMMTREDRSHLQHPSALWMTRTVLSMTGTVTTVVRPVTVCLLVTTQQPNPTRPCTSTLLGLGHITSQTAAQILSTVLTWITGNREEAVR</sequence>
<evidence type="ECO:0000313" key="1">
    <source>
        <dbReference type="EMBL" id="SBP23126.1"/>
    </source>
</evidence>
<accession>A0A1A7XYG7</accession>
<name>A0A1A7XYG7_9TELE</name>
<organism evidence="1">
    <name type="scientific">Iconisemion striatum</name>
    <dbReference type="NCBI Taxonomy" id="60296"/>
    <lineage>
        <taxon>Eukaryota</taxon>
        <taxon>Metazoa</taxon>
        <taxon>Chordata</taxon>
        <taxon>Craniata</taxon>
        <taxon>Vertebrata</taxon>
        <taxon>Euteleostomi</taxon>
        <taxon>Actinopterygii</taxon>
        <taxon>Neopterygii</taxon>
        <taxon>Teleostei</taxon>
        <taxon>Neoteleostei</taxon>
        <taxon>Acanthomorphata</taxon>
        <taxon>Ovalentaria</taxon>
        <taxon>Atherinomorphae</taxon>
        <taxon>Cyprinodontiformes</taxon>
        <taxon>Nothobranchiidae</taxon>
        <taxon>Iconisemion</taxon>
    </lineage>
</organism>
<reference evidence="1" key="2">
    <citation type="submission" date="2016-06" db="EMBL/GenBank/DDBJ databases">
        <title>The genome of a short-lived fish provides insights into sex chromosome evolution and the genetic control of aging.</title>
        <authorList>
            <person name="Reichwald K."/>
            <person name="Felder M."/>
            <person name="Petzold A."/>
            <person name="Koch P."/>
            <person name="Groth M."/>
            <person name="Platzer M."/>
        </authorList>
    </citation>
    <scope>NUCLEOTIDE SEQUENCE</scope>
    <source>
        <tissue evidence="1">Brain</tissue>
    </source>
</reference>
<dbReference type="AlphaFoldDB" id="A0A1A7XYG7"/>
<feature type="non-terminal residue" evidence="1">
    <location>
        <position position="1"/>
    </location>
</feature>
<feature type="non-terminal residue" evidence="1">
    <location>
        <position position="92"/>
    </location>
</feature>
<proteinExistence type="predicted"/>
<dbReference type="EMBL" id="HADX01000894">
    <property type="protein sequence ID" value="SBP23126.1"/>
    <property type="molecule type" value="Transcribed_RNA"/>
</dbReference>
<protein>
    <submittedName>
        <fullName evidence="1">Uncharacterized protein</fullName>
    </submittedName>
</protein>
<reference evidence="1" key="1">
    <citation type="submission" date="2016-05" db="EMBL/GenBank/DDBJ databases">
        <authorList>
            <person name="Lavstsen T."/>
            <person name="Jespersen J.S."/>
        </authorList>
    </citation>
    <scope>NUCLEOTIDE SEQUENCE</scope>
    <source>
        <tissue evidence="1">Brain</tissue>
    </source>
</reference>
<gene>
    <name evidence="1" type="primary">CR855996.2</name>
</gene>